<dbReference type="OrthoDB" id="9803884at2"/>
<dbReference type="InterPro" id="IPR023033">
    <property type="entry name" value="Ala_tRNA_ligase_euk/bac"/>
</dbReference>
<dbReference type="FunFam" id="3.10.310.40:FF:000001">
    <property type="entry name" value="Alanine--tRNA ligase"/>
    <property type="match status" value="1"/>
</dbReference>
<comment type="domain">
    <text evidence="13">Consists of three domains; the N-terminal catalytic domain, the editing domain and the C-terminal C-Ala domain. The editing domain removes incorrectly charged amino acids, while the C-Ala domain, along with tRNA(Ala), serves as a bridge to cooperatively bring together the editing and aminoacylation centers thus stimulating deacylation of misacylated tRNAs.</text>
</comment>
<dbReference type="GO" id="GO:0000049">
    <property type="term" value="F:tRNA binding"/>
    <property type="evidence" value="ECO:0007669"/>
    <property type="project" value="UniProtKB-KW"/>
</dbReference>
<dbReference type="GO" id="GO:0005524">
    <property type="term" value="F:ATP binding"/>
    <property type="evidence" value="ECO:0007669"/>
    <property type="project" value="UniProtKB-UniRule"/>
</dbReference>
<keyword evidence="9 13" id="KW-0648">Protein biosynthesis</keyword>
<evidence type="ECO:0000256" key="3">
    <source>
        <dbReference type="ARBA" id="ARBA00022598"/>
    </source>
</evidence>
<dbReference type="Gene3D" id="3.30.930.10">
    <property type="entry name" value="Bira Bifunctional Protein, Domain 2"/>
    <property type="match status" value="1"/>
</dbReference>
<evidence type="ECO:0000256" key="13">
    <source>
        <dbReference type="HAMAP-Rule" id="MF_00036"/>
    </source>
</evidence>
<evidence type="ECO:0000313" key="17">
    <source>
        <dbReference type="Proteomes" id="UP000184529"/>
    </source>
</evidence>
<name>A0A1M6ID53_9FIRM</name>
<dbReference type="SUPFAM" id="SSF55681">
    <property type="entry name" value="Class II aaRS and biotin synthetases"/>
    <property type="match status" value="1"/>
</dbReference>
<dbReference type="FunFam" id="3.30.54.20:FF:000001">
    <property type="entry name" value="Alanine--tRNA ligase"/>
    <property type="match status" value="1"/>
</dbReference>
<evidence type="ECO:0000256" key="4">
    <source>
        <dbReference type="ARBA" id="ARBA00022723"/>
    </source>
</evidence>
<reference evidence="17" key="1">
    <citation type="submission" date="2016-11" db="EMBL/GenBank/DDBJ databases">
        <authorList>
            <person name="Varghese N."/>
            <person name="Submissions S."/>
        </authorList>
    </citation>
    <scope>NUCLEOTIDE SEQUENCE [LARGE SCALE GENOMIC DNA]</scope>
    <source>
        <strain evidence="17">DSM 16057</strain>
    </source>
</reference>
<dbReference type="Pfam" id="PF07973">
    <property type="entry name" value="tRNA_SAD"/>
    <property type="match status" value="1"/>
</dbReference>
<feature type="coiled-coil region" evidence="14">
    <location>
        <begin position="414"/>
        <end position="441"/>
    </location>
</feature>
<feature type="coiled-coil region" evidence="14">
    <location>
        <begin position="732"/>
        <end position="759"/>
    </location>
</feature>
<feature type="domain" description="Alanyl-transfer RNA synthetases family profile" evidence="15">
    <location>
        <begin position="1"/>
        <end position="709"/>
    </location>
</feature>
<dbReference type="GO" id="GO:0002161">
    <property type="term" value="F:aminoacyl-tRNA deacylase activity"/>
    <property type="evidence" value="ECO:0007669"/>
    <property type="project" value="TreeGrafter"/>
</dbReference>
<dbReference type="PRINTS" id="PR00980">
    <property type="entry name" value="TRNASYNTHALA"/>
</dbReference>
<feature type="binding site" evidence="13">
    <location>
        <position position="670"/>
    </location>
    <ligand>
        <name>Zn(2+)</name>
        <dbReference type="ChEBI" id="CHEBI:29105"/>
    </ligand>
</feature>
<evidence type="ECO:0000256" key="2">
    <source>
        <dbReference type="ARBA" id="ARBA00022555"/>
    </source>
</evidence>
<dbReference type="GO" id="GO:0008270">
    <property type="term" value="F:zinc ion binding"/>
    <property type="evidence" value="ECO:0007669"/>
    <property type="project" value="UniProtKB-UniRule"/>
</dbReference>
<keyword evidence="8 13" id="KW-0694">RNA-binding</keyword>
<keyword evidence="5 13" id="KW-0547">Nucleotide-binding</keyword>
<dbReference type="Proteomes" id="UP000184529">
    <property type="component" value="Unassembled WGS sequence"/>
</dbReference>
<keyword evidence="6 13" id="KW-0862">Zinc</keyword>
<keyword evidence="10 13" id="KW-0030">Aminoacyl-tRNA synthetase</keyword>
<dbReference type="NCBIfam" id="TIGR00344">
    <property type="entry name" value="alaS"/>
    <property type="match status" value="1"/>
</dbReference>
<dbReference type="Gene3D" id="6.10.250.550">
    <property type="match status" value="1"/>
</dbReference>
<dbReference type="EMBL" id="FQZM01000028">
    <property type="protein sequence ID" value="SHJ32347.1"/>
    <property type="molecule type" value="Genomic_DNA"/>
</dbReference>
<evidence type="ECO:0000256" key="6">
    <source>
        <dbReference type="ARBA" id="ARBA00022833"/>
    </source>
</evidence>
<dbReference type="GO" id="GO:0004813">
    <property type="term" value="F:alanine-tRNA ligase activity"/>
    <property type="evidence" value="ECO:0007669"/>
    <property type="project" value="UniProtKB-UniRule"/>
</dbReference>
<dbReference type="EC" id="6.1.1.7" evidence="13"/>
<dbReference type="FunFam" id="3.30.980.10:FF:000004">
    <property type="entry name" value="Alanine--tRNA ligase, cytoplasmic"/>
    <property type="match status" value="1"/>
</dbReference>
<dbReference type="InterPro" id="IPR012947">
    <property type="entry name" value="tRNA_SAD"/>
</dbReference>
<protein>
    <recommendedName>
        <fullName evidence="13">Alanine--tRNA ligase</fullName>
        <ecNumber evidence="13">6.1.1.7</ecNumber>
    </recommendedName>
    <alternativeName>
        <fullName evidence="13">Alanyl-tRNA synthetase</fullName>
        <shortName evidence="13">AlaRS</shortName>
    </alternativeName>
</protein>
<dbReference type="PANTHER" id="PTHR11777">
    <property type="entry name" value="ALANYL-TRNA SYNTHETASE"/>
    <property type="match status" value="1"/>
</dbReference>
<dbReference type="PANTHER" id="PTHR11777:SF9">
    <property type="entry name" value="ALANINE--TRNA LIGASE, CYTOPLASMIC"/>
    <property type="match status" value="1"/>
</dbReference>
<dbReference type="GO" id="GO:0140096">
    <property type="term" value="F:catalytic activity, acting on a protein"/>
    <property type="evidence" value="ECO:0007669"/>
    <property type="project" value="UniProtKB-ARBA"/>
</dbReference>
<feature type="binding site" evidence="13">
    <location>
        <position position="564"/>
    </location>
    <ligand>
        <name>Zn(2+)</name>
        <dbReference type="ChEBI" id="CHEBI:29105"/>
    </ligand>
</feature>
<dbReference type="InterPro" id="IPR009000">
    <property type="entry name" value="Transl_B-barrel_sf"/>
</dbReference>
<dbReference type="Gene3D" id="3.30.54.20">
    <property type="match status" value="1"/>
</dbReference>
<evidence type="ECO:0000256" key="7">
    <source>
        <dbReference type="ARBA" id="ARBA00022840"/>
    </source>
</evidence>
<dbReference type="HAMAP" id="MF_00036_B">
    <property type="entry name" value="Ala_tRNA_synth_B"/>
    <property type="match status" value="1"/>
</dbReference>
<keyword evidence="14" id="KW-0175">Coiled coil</keyword>
<evidence type="ECO:0000256" key="11">
    <source>
        <dbReference type="ARBA" id="ARBA00024779"/>
    </source>
</evidence>
<dbReference type="InterPro" id="IPR018165">
    <property type="entry name" value="Ala-tRNA-synth_IIc_core"/>
</dbReference>
<gene>
    <name evidence="13" type="primary">alaS</name>
    <name evidence="16" type="ORF">SAMN02745219_02282</name>
</gene>
<evidence type="ECO:0000256" key="14">
    <source>
        <dbReference type="SAM" id="Coils"/>
    </source>
</evidence>
<keyword evidence="3 13" id="KW-0436">Ligase</keyword>
<dbReference type="InterPro" id="IPR018163">
    <property type="entry name" value="Thr/Ala-tRNA-synth_IIc_edit"/>
</dbReference>
<evidence type="ECO:0000259" key="15">
    <source>
        <dbReference type="PROSITE" id="PS50860"/>
    </source>
</evidence>
<dbReference type="InterPro" id="IPR018164">
    <property type="entry name" value="Ala-tRNA-synth_IIc_N"/>
</dbReference>
<dbReference type="GO" id="GO:0006419">
    <property type="term" value="P:alanyl-tRNA aminoacylation"/>
    <property type="evidence" value="ECO:0007669"/>
    <property type="project" value="UniProtKB-UniRule"/>
</dbReference>
<keyword evidence="2 13" id="KW-0820">tRNA-binding</keyword>
<keyword evidence="17" id="KW-1185">Reference proteome</keyword>
<comment type="catalytic activity">
    <reaction evidence="12 13">
        <text>tRNA(Ala) + L-alanine + ATP = L-alanyl-tRNA(Ala) + AMP + diphosphate</text>
        <dbReference type="Rhea" id="RHEA:12540"/>
        <dbReference type="Rhea" id="RHEA-COMP:9657"/>
        <dbReference type="Rhea" id="RHEA-COMP:9923"/>
        <dbReference type="ChEBI" id="CHEBI:30616"/>
        <dbReference type="ChEBI" id="CHEBI:33019"/>
        <dbReference type="ChEBI" id="CHEBI:57972"/>
        <dbReference type="ChEBI" id="CHEBI:78442"/>
        <dbReference type="ChEBI" id="CHEBI:78497"/>
        <dbReference type="ChEBI" id="CHEBI:456215"/>
        <dbReference type="EC" id="6.1.1.7"/>
    </reaction>
</comment>
<dbReference type="Pfam" id="PF01411">
    <property type="entry name" value="tRNA-synt_2c"/>
    <property type="match status" value="1"/>
</dbReference>
<dbReference type="Gene3D" id="3.10.310.40">
    <property type="match status" value="1"/>
</dbReference>
<evidence type="ECO:0000256" key="5">
    <source>
        <dbReference type="ARBA" id="ARBA00022741"/>
    </source>
</evidence>
<evidence type="ECO:0000256" key="10">
    <source>
        <dbReference type="ARBA" id="ARBA00023146"/>
    </source>
</evidence>
<organism evidence="16 17">
    <name type="scientific">Desulfofundulus thermosubterraneus DSM 16057</name>
    <dbReference type="NCBI Taxonomy" id="1121432"/>
    <lineage>
        <taxon>Bacteria</taxon>
        <taxon>Bacillati</taxon>
        <taxon>Bacillota</taxon>
        <taxon>Clostridia</taxon>
        <taxon>Eubacteriales</taxon>
        <taxon>Peptococcaceae</taxon>
        <taxon>Desulfofundulus</taxon>
    </lineage>
</organism>
<dbReference type="SUPFAM" id="SSF101353">
    <property type="entry name" value="Putative anticodon-binding domain of alanyl-tRNA synthetase (AlaRS)"/>
    <property type="match status" value="1"/>
</dbReference>
<feature type="binding site" evidence="13">
    <location>
        <position position="568"/>
    </location>
    <ligand>
        <name>Zn(2+)</name>
        <dbReference type="ChEBI" id="CHEBI:29105"/>
    </ligand>
</feature>
<keyword evidence="13" id="KW-0963">Cytoplasm</keyword>
<comment type="cofactor">
    <cofactor evidence="13">
        <name>Zn(2+)</name>
        <dbReference type="ChEBI" id="CHEBI:29105"/>
    </cofactor>
    <text evidence="13">Binds 1 zinc ion per subunit.</text>
</comment>
<dbReference type="Gene3D" id="2.40.30.130">
    <property type="match status" value="1"/>
</dbReference>
<dbReference type="AlphaFoldDB" id="A0A1M6ID53"/>
<evidence type="ECO:0000256" key="8">
    <source>
        <dbReference type="ARBA" id="ARBA00022884"/>
    </source>
</evidence>
<dbReference type="FunFam" id="3.30.930.10:FF:000004">
    <property type="entry name" value="Alanine--tRNA ligase"/>
    <property type="match status" value="1"/>
</dbReference>
<proteinExistence type="inferred from homology"/>
<feature type="binding site" evidence="13">
    <location>
        <position position="666"/>
    </location>
    <ligand>
        <name>Zn(2+)</name>
        <dbReference type="ChEBI" id="CHEBI:29105"/>
    </ligand>
</feature>
<dbReference type="GO" id="GO:0016740">
    <property type="term" value="F:transferase activity"/>
    <property type="evidence" value="ECO:0007669"/>
    <property type="project" value="UniProtKB-ARBA"/>
</dbReference>
<dbReference type="RefSeq" id="WP_072869718.1">
    <property type="nucleotide sequence ID" value="NZ_FQZM01000028.1"/>
</dbReference>
<accession>A0A1M6ID53</accession>
<dbReference type="Pfam" id="PF02272">
    <property type="entry name" value="DHHA1"/>
    <property type="match status" value="1"/>
</dbReference>
<evidence type="ECO:0000256" key="12">
    <source>
        <dbReference type="ARBA" id="ARBA00048300"/>
    </source>
</evidence>
<dbReference type="InterPro" id="IPR018162">
    <property type="entry name" value="Ala-tRNA-ligase_IIc_anticod-bd"/>
</dbReference>
<sequence length="878" mass="96777">MTGKEIREKFLKFFEARGHRILPSASLIPTNDPSLLWTAAGMVPFKPYFTGAAKPEVRRVTTCQKCLRTPDIESVGRTARHHTFFEMLGNFSFGDYFKEKAIPWAWEFTTRVLGLPEEKLWISIYLDDDEAFDIWHREVGVPAERIVRMGKDTNFWEIGVGPCGPCSEIYVDLGEERGCGSAGCGVGCDCDRYLEIWNLVFIQFFRDEAGNYTPLASKGIDTGMGLERVASVLQGVPSNFDTDLFREIMDFTAGLAGVKYGGDSKTDMALKVIADHCRAVTFAISDGALPSNEGRGYVLRRLLRRAVRFGRVLGLHEPFLYQVAGAVIKQMGGAYPELPANQGHVLKIIRSEEERFGETLAQGTEILNRLVQEARAAGSTVIRGEDAFRLYDTYGFPLELTREMAAEEGLTVDEEAFARAMEEQRERARRARQETEYLSERDAFYQVLRDKLGETRFVGYDTLEARGKVLALLKEGRPVDKAVAGEEVEFILDVTPCYAESGGQVSDHARVSAPELEVQVLEVSRPVEGIIVHRGKVQNGVLKENDSVLVVVDGKRRRDTARNHSATHLLHKALKEVLGPHVNQAGSLVEPGRLRFDFTHYAPVSPEELHRIEEMVNQAVLENLPVQTFITSLEEAQAMGAVALFGEKYGEQVRVVKMGDFSVELCGGTHVRSTAEIGLFKLISEGSVGAGLRRVEAVTGAGALRYVRAREEQLAQIASLVKATPAEVVHRVESLVKEVKELERESEGLRARLARYEVQTLLEQVKDLDGAKFLAAKTSAPDMDSLRAMVDLLRERLGSGVILLASPVGERVNLVAAVTKDLLPRGLHAGKLVKEVASMLGGGGGGRPDMAQAGGKDASRLQEALQKAYTVAAGQLKN</sequence>
<dbReference type="STRING" id="1121432.SAMN02745219_02282"/>
<keyword evidence="4 13" id="KW-0479">Metal-binding</keyword>
<dbReference type="InterPro" id="IPR003156">
    <property type="entry name" value="DHHA1_dom"/>
</dbReference>
<comment type="function">
    <text evidence="11 13">Catalyzes the attachment of alanine to tRNA(Ala) in a two-step reaction: alanine is first activated by ATP to form Ala-AMP and then transferred to the acceptor end of tRNA(Ala). Also edits incorrectly charged Ser-tRNA(Ala) and Gly-tRNA(Ala) via its editing domain.</text>
</comment>
<dbReference type="Gene3D" id="3.30.980.10">
    <property type="entry name" value="Threonyl-trna Synthetase, Chain A, domain 2"/>
    <property type="match status" value="1"/>
</dbReference>
<dbReference type="SMART" id="SM00863">
    <property type="entry name" value="tRNA_SAD"/>
    <property type="match status" value="1"/>
</dbReference>
<evidence type="ECO:0000256" key="1">
    <source>
        <dbReference type="ARBA" id="ARBA00008226"/>
    </source>
</evidence>
<comment type="similarity">
    <text evidence="1 13">Belongs to the class-II aminoacyl-tRNA synthetase family.</text>
</comment>
<dbReference type="PROSITE" id="PS50860">
    <property type="entry name" value="AA_TRNA_LIGASE_II_ALA"/>
    <property type="match status" value="1"/>
</dbReference>
<dbReference type="SUPFAM" id="SSF55186">
    <property type="entry name" value="ThrRS/AlaRS common domain"/>
    <property type="match status" value="1"/>
</dbReference>
<evidence type="ECO:0000256" key="9">
    <source>
        <dbReference type="ARBA" id="ARBA00022917"/>
    </source>
</evidence>
<comment type="subcellular location">
    <subcellularLocation>
        <location evidence="13">Cytoplasm</location>
    </subcellularLocation>
</comment>
<dbReference type="CDD" id="cd00673">
    <property type="entry name" value="AlaRS_core"/>
    <property type="match status" value="1"/>
</dbReference>
<dbReference type="InterPro" id="IPR050058">
    <property type="entry name" value="Ala-tRNA_ligase"/>
</dbReference>
<dbReference type="InterPro" id="IPR045864">
    <property type="entry name" value="aa-tRNA-synth_II/BPL/LPL"/>
</dbReference>
<evidence type="ECO:0000313" key="16">
    <source>
        <dbReference type="EMBL" id="SHJ32347.1"/>
    </source>
</evidence>
<dbReference type="GO" id="GO:0005829">
    <property type="term" value="C:cytosol"/>
    <property type="evidence" value="ECO:0007669"/>
    <property type="project" value="TreeGrafter"/>
</dbReference>
<dbReference type="SUPFAM" id="SSF50447">
    <property type="entry name" value="Translation proteins"/>
    <property type="match status" value="1"/>
</dbReference>
<keyword evidence="7 13" id="KW-0067">ATP-binding</keyword>
<dbReference type="InterPro" id="IPR002318">
    <property type="entry name" value="Ala-tRNA-lgiase_IIc"/>
</dbReference>